<dbReference type="AlphaFoldDB" id="A0A2W5DPY1"/>
<sequence length="101" mass="11022">MSVIGKRLKQARVNSGLSQEALGLEAGLEAESASTRMNRYEVGTRAPTLELMERVAKVLGVPVSYFYETDNTIAELLLTVGKLSKAERIKVLEAAKKAVKQ</sequence>
<evidence type="ECO:0000313" key="2">
    <source>
        <dbReference type="EMBL" id="PZP31207.1"/>
    </source>
</evidence>
<feature type="domain" description="HTH cro/C1-type" evidence="1">
    <location>
        <begin position="8"/>
        <end position="66"/>
    </location>
</feature>
<dbReference type="SUPFAM" id="SSF47413">
    <property type="entry name" value="lambda repressor-like DNA-binding domains"/>
    <property type="match status" value="1"/>
</dbReference>
<dbReference type="GO" id="GO:0003677">
    <property type="term" value="F:DNA binding"/>
    <property type="evidence" value="ECO:0007669"/>
    <property type="project" value="InterPro"/>
</dbReference>
<protein>
    <submittedName>
        <fullName evidence="2">Transcriptional regulator</fullName>
    </submittedName>
</protein>
<dbReference type="InterPro" id="IPR010982">
    <property type="entry name" value="Lambda_DNA-bd_dom_sf"/>
</dbReference>
<comment type="caution">
    <text evidence="2">The sequence shown here is derived from an EMBL/GenBank/DDBJ whole genome shotgun (WGS) entry which is preliminary data.</text>
</comment>
<organism evidence="2 3">
    <name type="scientific">Roseateles depolymerans</name>
    <dbReference type="NCBI Taxonomy" id="76731"/>
    <lineage>
        <taxon>Bacteria</taxon>
        <taxon>Pseudomonadati</taxon>
        <taxon>Pseudomonadota</taxon>
        <taxon>Betaproteobacteria</taxon>
        <taxon>Burkholderiales</taxon>
        <taxon>Sphaerotilaceae</taxon>
        <taxon>Roseateles</taxon>
    </lineage>
</organism>
<dbReference type="PROSITE" id="PS50943">
    <property type="entry name" value="HTH_CROC1"/>
    <property type="match status" value="1"/>
</dbReference>
<dbReference type="Gene3D" id="1.10.260.40">
    <property type="entry name" value="lambda repressor-like DNA-binding domains"/>
    <property type="match status" value="1"/>
</dbReference>
<dbReference type="SMART" id="SM00530">
    <property type="entry name" value="HTH_XRE"/>
    <property type="match status" value="1"/>
</dbReference>
<proteinExistence type="predicted"/>
<name>A0A2W5DPY1_9BURK</name>
<dbReference type="Pfam" id="PF01381">
    <property type="entry name" value="HTH_3"/>
    <property type="match status" value="1"/>
</dbReference>
<evidence type="ECO:0000313" key="3">
    <source>
        <dbReference type="Proteomes" id="UP000249633"/>
    </source>
</evidence>
<dbReference type="Proteomes" id="UP000249633">
    <property type="component" value="Unassembled WGS sequence"/>
</dbReference>
<dbReference type="EMBL" id="QFOD01000011">
    <property type="protein sequence ID" value="PZP31207.1"/>
    <property type="molecule type" value="Genomic_DNA"/>
</dbReference>
<accession>A0A2W5DPY1</accession>
<reference evidence="2 3" key="1">
    <citation type="submission" date="2017-08" db="EMBL/GenBank/DDBJ databases">
        <title>Infants hospitalized years apart are colonized by the same room-sourced microbial strains.</title>
        <authorList>
            <person name="Brooks B."/>
            <person name="Olm M.R."/>
            <person name="Firek B.A."/>
            <person name="Baker R."/>
            <person name="Thomas B.C."/>
            <person name="Morowitz M.J."/>
            <person name="Banfield J.F."/>
        </authorList>
    </citation>
    <scope>NUCLEOTIDE SEQUENCE [LARGE SCALE GENOMIC DNA]</scope>
    <source>
        <strain evidence="2">S2_012_000_R2_81</strain>
    </source>
</reference>
<gene>
    <name evidence="2" type="ORF">DI603_12610</name>
</gene>
<dbReference type="InterPro" id="IPR001387">
    <property type="entry name" value="Cro/C1-type_HTH"/>
</dbReference>
<evidence type="ECO:0000259" key="1">
    <source>
        <dbReference type="PROSITE" id="PS50943"/>
    </source>
</evidence>
<dbReference type="CDD" id="cd00093">
    <property type="entry name" value="HTH_XRE"/>
    <property type="match status" value="1"/>
</dbReference>